<reference evidence="15" key="3">
    <citation type="submission" date="2025-09" db="UniProtKB">
        <authorList>
            <consortium name="Ensembl"/>
        </authorList>
    </citation>
    <scope>IDENTIFICATION</scope>
</reference>
<dbReference type="PRINTS" id="PR00385">
    <property type="entry name" value="P450"/>
</dbReference>
<dbReference type="PANTHER" id="PTHR24300">
    <property type="entry name" value="CYTOCHROME P450 508A4-RELATED"/>
    <property type="match status" value="1"/>
</dbReference>
<proteinExistence type="inferred from homology"/>
<dbReference type="InterPro" id="IPR001128">
    <property type="entry name" value="Cyt_P450"/>
</dbReference>
<evidence type="ECO:0008006" key="17">
    <source>
        <dbReference type="Google" id="ProtNLM"/>
    </source>
</evidence>
<evidence type="ECO:0000256" key="8">
    <source>
        <dbReference type="ARBA" id="ARBA00022848"/>
    </source>
</evidence>
<dbReference type="InterPro" id="IPR050182">
    <property type="entry name" value="Cytochrome_P450_fam2"/>
</dbReference>
<evidence type="ECO:0000256" key="14">
    <source>
        <dbReference type="SAM" id="SignalP"/>
    </source>
</evidence>
<evidence type="ECO:0000256" key="3">
    <source>
        <dbReference type="ARBA" id="ARBA00004586"/>
    </source>
</evidence>
<dbReference type="GO" id="GO:0046222">
    <property type="term" value="P:aflatoxin metabolic process"/>
    <property type="evidence" value="ECO:0007669"/>
    <property type="project" value="UniProtKB-ARBA"/>
</dbReference>
<dbReference type="SUPFAM" id="SSF48264">
    <property type="entry name" value="Cytochrome P450"/>
    <property type="match status" value="1"/>
</dbReference>
<evidence type="ECO:0000256" key="5">
    <source>
        <dbReference type="ARBA" id="ARBA00022617"/>
    </source>
</evidence>
<dbReference type="AlphaFoldDB" id="A0AAY4DVF3"/>
<evidence type="ECO:0000256" key="13">
    <source>
        <dbReference type="PIRSR" id="PIRSR602401-1"/>
    </source>
</evidence>
<dbReference type="Pfam" id="PF00067">
    <property type="entry name" value="p450"/>
    <property type="match status" value="1"/>
</dbReference>
<accession>A0AAY4DVF3</accession>
<name>A0AAY4DVF3_9TELE</name>
<dbReference type="GO" id="GO:0006805">
    <property type="term" value="P:xenobiotic metabolic process"/>
    <property type="evidence" value="ECO:0007669"/>
    <property type="project" value="TreeGrafter"/>
</dbReference>
<comment type="similarity">
    <text evidence="4">Belongs to the cytochrome P450 family.</text>
</comment>
<sequence>MDVSSTLVLASLVLLLLLVFGMRKGKQGLRLPPGPTGLPLLGNLPQLNKHAPFKSFLEWSKQYGPVITVYLGLQRVVVLIGYETVKEALVDQAEDFSGRAPVPFLYKATRGYGNTRRHMTYKNVHYAFALAFHYHCLLISNGERWHQLRRFTLTTLRDFGMGRKKMEIWIQEESKYLVDLLRENKSASFDPSFFLSRAVSNVICALVFGQRFSYKDAQLLRLLQTISGILKFLSSPSGQLYNIFPRLMNYLPGRHQTIFREVDEIRNFCTEKITQHQETLNPDDPRDYIDCFLMRLNEEKNLPSTEFHNDNLISTVLNLFLAGTETTSSTMRYTMMLLIKYPHIQEKMQKEIDDVIGQTRSPTMEDRKSLPFTNAVIHEAQRFLDLVPMGLPHYATKDISFKGFIIPKDTVILPLLHSVLKGEDHWDNPWTFNPDHFLDNNGNFKPNPAFIPFASGKRACVGESLARMELFLFLVTLLQHFTFSSPEGPDSVDISPENSGFGNVPRRYEMIVTPR</sequence>
<evidence type="ECO:0000256" key="2">
    <source>
        <dbReference type="ARBA" id="ARBA00004524"/>
    </source>
</evidence>
<dbReference type="Ensembl" id="ENSDCDT00010059651.1">
    <property type="protein sequence ID" value="ENSDCDP00010049255.1"/>
    <property type="gene ID" value="ENSDCDG00010029368.1"/>
</dbReference>
<dbReference type="FunFam" id="1.10.630.10:FF:000010">
    <property type="entry name" value="cytochrome P450 2W1 isoform X2"/>
    <property type="match status" value="1"/>
</dbReference>
<reference evidence="15 16" key="1">
    <citation type="submission" date="2020-06" db="EMBL/GenBank/DDBJ databases">
        <authorList>
            <consortium name="Wellcome Sanger Institute Data Sharing"/>
        </authorList>
    </citation>
    <scope>NUCLEOTIDE SEQUENCE [LARGE SCALE GENOMIC DNA]</scope>
</reference>
<evidence type="ECO:0000313" key="15">
    <source>
        <dbReference type="Ensembl" id="ENSDCDP00010049255.1"/>
    </source>
</evidence>
<protein>
    <recommendedName>
        <fullName evidence="17">Cytochrome P450</fullName>
    </recommendedName>
</protein>
<organism evidence="15 16">
    <name type="scientific">Denticeps clupeoides</name>
    <name type="common">denticle herring</name>
    <dbReference type="NCBI Taxonomy" id="299321"/>
    <lineage>
        <taxon>Eukaryota</taxon>
        <taxon>Metazoa</taxon>
        <taxon>Chordata</taxon>
        <taxon>Craniata</taxon>
        <taxon>Vertebrata</taxon>
        <taxon>Euteleostomi</taxon>
        <taxon>Actinopterygii</taxon>
        <taxon>Neopterygii</taxon>
        <taxon>Teleostei</taxon>
        <taxon>Clupei</taxon>
        <taxon>Clupeiformes</taxon>
        <taxon>Denticipitoidei</taxon>
        <taxon>Denticipitidae</taxon>
        <taxon>Denticeps</taxon>
    </lineage>
</organism>
<evidence type="ECO:0000256" key="12">
    <source>
        <dbReference type="ARBA" id="ARBA00023136"/>
    </source>
</evidence>
<keyword evidence="8" id="KW-0492">Microsome</keyword>
<dbReference type="GO" id="GO:0005789">
    <property type="term" value="C:endoplasmic reticulum membrane"/>
    <property type="evidence" value="ECO:0007669"/>
    <property type="project" value="UniProtKB-SubCell"/>
</dbReference>
<evidence type="ECO:0000256" key="6">
    <source>
        <dbReference type="ARBA" id="ARBA00022723"/>
    </source>
</evidence>
<evidence type="ECO:0000256" key="10">
    <source>
        <dbReference type="ARBA" id="ARBA00023004"/>
    </source>
</evidence>
<dbReference type="InterPro" id="IPR002401">
    <property type="entry name" value="Cyt_P450_E_grp-I"/>
</dbReference>
<dbReference type="InterPro" id="IPR036396">
    <property type="entry name" value="Cyt_P450_sf"/>
</dbReference>
<evidence type="ECO:0000256" key="4">
    <source>
        <dbReference type="ARBA" id="ARBA00010617"/>
    </source>
</evidence>
<keyword evidence="14" id="KW-0732">Signal</keyword>
<dbReference type="GO" id="GO:0020037">
    <property type="term" value="F:heme binding"/>
    <property type="evidence" value="ECO:0007669"/>
    <property type="project" value="InterPro"/>
</dbReference>
<evidence type="ECO:0000256" key="9">
    <source>
        <dbReference type="ARBA" id="ARBA00023002"/>
    </source>
</evidence>
<dbReference type="Gene3D" id="1.10.630.10">
    <property type="entry name" value="Cytochrome P450"/>
    <property type="match status" value="1"/>
</dbReference>
<keyword evidence="7" id="KW-0256">Endoplasmic reticulum</keyword>
<dbReference type="GO" id="GO:0005506">
    <property type="term" value="F:iron ion binding"/>
    <property type="evidence" value="ECO:0007669"/>
    <property type="project" value="InterPro"/>
</dbReference>
<evidence type="ECO:0000256" key="1">
    <source>
        <dbReference type="ARBA" id="ARBA00001971"/>
    </source>
</evidence>
<comment type="cofactor">
    <cofactor evidence="1 13">
        <name>heme</name>
        <dbReference type="ChEBI" id="CHEBI:30413"/>
    </cofactor>
</comment>
<dbReference type="PRINTS" id="PR00463">
    <property type="entry name" value="EP450I"/>
</dbReference>
<keyword evidence="11" id="KW-0503">Monooxygenase</keyword>
<feature type="signal peptide" evidence="14">
    <location>
        <begin position="1"/>
        <end position="21"/>
    </location>
</feature>
<dbReference type="GO" id="GO:0016712">
    <property type="term" value="F:oxidoreductase activity, acting on paired donors, with incorporation or reduction of molecular oxygen, reduced flavin or flavoprotein as one donor, and incorporation of one atom of oxygen"/>
    <property type="evidence" value="ECO:0007669"/>
    <property type="project" value="TreeGrafter"/>
</dbReference>
<keyword evidence="9" id="KW-0560">Oxidoreductase</keyword>
<keyword evidence="6 13" id="KW-0479">Metal-binding</keyword>
<dbReference type="Proteomes" id="UP000694580">
    <property type="component" value="Chromosome 19"/>
</dbReference>
<evidence type="ECO:0000256" key="11">
    <source>
        <dbReference type="ARBA" id="ARBA00023033"/>
    </source>
</evidence>
<keyword evidence="5 13" id="KW-0349">Heme</keyword>
<dbReference type="PANTHER" id="PTHR24300:SF153">
    <property type="entry name" value="CYTOCHROME P450 2G1-LIKE-RELATED"/>
    <property type="match status" value="1"/>
</dbReference>
<reference evidence="15" key="2">
    <citation type="submission" date="2025-08" db="UniProtKB">
        <authorList>
            <consortium name="Ensembl"/>
        </authorList>
    </citation>
    <scope>IDENTIFICATION</scope>
</reference>
<keyword evidence="10 13" id="KW-0408">Iron</keyword>
<keyword evidence="16" id="KW-1185">Reference proteome</keyword>
<keyword evidence="12" id="KW-0472">Membrane</keyword>
<dbReference type="GeneTree" id="ENSGT00940000162064"/>
<evidence type="ECO:0000256" key="7">
    <source>
        <dbReference type="ARBA" id="ARBA00022824"/>
    </source>
</evidence>
<feature type="binding site" description="axial binding residue" evidence="13">
    <location>
        <position position="460"/>
    </location>
    <ligand>
        <name>heme</name>
        <dbReference type="ChEBI" id="CHEBI:30413"/>
    </ligand>
    <ligandPart>
        <name>Fe</name>
        <dbReference type="ChEBI" id="CHEBI:18248"/>
    </ligandPart>
</feature>
<evidence type="ECO:0000313" key="16">
    <source>
        <dbReference type="Proteomes" id="UP000694580"/>
    </source>
</evidence>
<feature type="chain" id="PRO_5044252891" description="Cytochrome P450" evidence="14">
    <location>
        <begin position="22"/>
        <end position="515"/>
    </location>
</feature>
<dbReference type="CDD" id="cd11026">
    <property type="entry name" value="CYP2"/>
    <property type="match status" value="1"/>
</dbReference>
<comment type="subcellular location">
    <subcellularLocation>
        <location evidence="3">Endoplasmic reticulum membrane</location>
    </subcellularLocation>
    <subcellularLocation>
        <location evidence="2">Microsome membrane</location>
    </subcellularLocation>
</comment>
<gene>
    <name evidence="15" type="primary">PPEF1</name>
</gene>
<dbReference type="GO" id="GO:0006082">
    <property type="term" value="P:organic acid metabolic process"/>
    <property type="evidence" value="ECO:0007669"/>
    <property type="project" value="TreeGrafter"/>
</dbReference>